<name>A0A5P3VQ52_9BURK</name>
<proteinExistence type="predicted"/>
<protein>
    <submittedName>
        <fullName evidence="1">Uncharacterized protein</fullName>
    </submittedName>
</protein>
<gene>
    <name evidence="1" type="ORF">D2917_25665</name>
</gene>
<sequence length="128" mass="14549">MSGMFVLWQTARHAGNLARAAAPYHALGATLAHRPFRLPPSQEAIAVQLHSLVAAYLQYEEGKLAHYQSAVHCVAACAAYWQGKGMLPCHWRRIRNQVLRFEFSLARPLFLSSRIYAVRQELYPYISH</sequence>
<dbReference type="AlphaFoldDB" id="A0A5P3VQ52"/>
<evidence type="ECO:0000313" key="2">
    <source>
        <dbReference type="Proteomes" id="UP000325743"/>
    </source>
</evidence>
<dbReference type="EMBL" id="CP032519">
    <property type="protein sequence ID" value="QEZ47512.1"/>
    <property type="molecule type" value="Genomic_DNA"/>
</dbReference>
<evidence type="ECO:0000313" key="1">
    <source>
        <dbReference type="EMBL" id="QEZ47512.1"/>
    </source>
</evidence>
<dbReference type="RefSeq" id="WP_151072368.1">
    <property type="nucleotide sequence ID" value="NZ_CP032519.1"/>
</dbReference>
<accession>A0A5P3VQ52</accession>
<dbReference type="Proteomes" id="UP000325743">
    <property type="component" value="Chromosome 2"/>
</dbReference>
<reference evidence="1 2" key="1">
    <citation type="submission" date="2018-09" db="EMBL/GenBank/DDBJ databases">
        <title>Complete genome sequence of Cupriavidus oxalaticus T2, a bacterium capable of phenol tolerance and degradation.</title>
        <authorList>
            <person name="Yan J."/>
        </authorList>
    </citation>
    <scope>NUCLEOTIDE SEQUENCE [LARGE SCALE GENOMIC DNA]</scope>
    <source>
        <strain evidence="1 2">T2</strain>
    </source>
</reference>
<organism evidence="1 2">
    <name type="scientific">Cupriavidus oxalaticus</name>
    <dbReference type="NCBI Taxonomy" id="96344"/>
    <lineage>
        <taxon>Bacteria</taxon>
        <taxon>Pseudomonadati</taxon>
        <taxon>Pseudomonadota</taxon>
        <taxon>Betaproteobacteria</taxon>
        <taxon>Burkholderiales</taxon>
        <taxon>Burkholderiaceae</taxon>
        <taxon>Cupriavidus</taxon>
    </lineage>
</organism>